<dbReference type="Proteomes" id="UP000681722">
    <property type="component" value="Unassembled WGS sequence"/>
</dbReference>
<evidence type="ECO:0000313" key="3">
    <source>
        <dbReference type="Proteomes" id="UP000663829"/>
    </source>
</evidence>
<gene>
    <name evidence="1" type="ORF">GPM918_LOCUS29529</name>
    <name evidence="2" type="ORF">SRO942_LOCUS30121</name>
</gene>
<evidence type="ECO:0000313" key="1">
    <source>
        <dbReference type="EMBL" id="CAF1322203.1"/>
    </source>
</evidence>
<name>A0A815F1A0_9BILA</name>
<protein>
    <submittedName>
        <fullName evidence="1">Uncharacterized protein</fullName>
    </submittedName>
</protein>
<dbReference type="Proteomes" id="UP000663829">
    <property type="component" value="Unassembled WGS sequence"/>
</dbReference>
<reference evidence="1" key="1">
    <citation type="submission" date="2021-02" db="EMBL/GenBank/DDBJ databases">
        <authorList>
            <person name="Nowell W R."/>
        </authorList>
    </citation>
    <scope>NUCLEOTIDE SEQUENCE</scope>
</reference>
<keyword evidence="3" id="KW-1185">Reference proteome</keyword>
<dbReference type="EMBL" id="CAJOBC010048423">
    <property type="protein sequence ID" value="CAF4169209.1"/>
    <property type="molecule type" value="Genomic_DNA"/>
</dbReference>
<comment type="caution">
    <text evidence="1">The sequence shown here is derived from an EMBL/GenBank/DDBJ whole genome shotgun (WGS) entry which is preliminary data.</text>
</comment>
<dbReference type="OrthoDB" id="10440144at2759"/>
<evidence type="ECO:0000313" key="2">
    <source>
        <dbReference type="EMBL" id="CAF4169209.1"/>
    </source>
</evidence>
<dbReference type="AlphaFoldDB" id="A0A815F1A0"/>
<proteinExistence type="predicted"/>
<sequence length="148" mass="17163">MRQIEKPRCGRLSEQGYPLEKKINFLFELQSENIYIYELMLTMYTNHYIVTTDNSDIAIHMRNIPETKGTEAVKVGVQDFCQSPPNGVFFGEAFNVSDNVSLFRKMCEDEAKASITKNALINQVEHKHKWISESLSKVLKFQNKNVPW</sequence>
<organism evidence="1 3">
    <name type="scientific">Didymodactylos carnosus</name>
    <dbReference type="NCBI Taxonomy" id="1234261"/>
    <lineage>
        <taxon>Eukaryota</taxon>
        <taxon>Metazoa</taxon>
        <taxon>Spiralia</taxon>
        <taxon>Gnathifera</taxon>
        <taxon>Rotifera</taxon>
        <taxon>Eurotatoria</taxon>
        <taxon>Bdelloidea</taxon>
        <taxon>Philodinida</taxon>
        <taxon>Philodinidae</taxon>
        <taxon>Didymodactylos</taxon>
    </lineage>
</organism>
<dbReference type="EMBL" id="CAJNOQ010013467">
    <property type="protein sequence ID" value="CAF1322203.1"/>
    <property type="molecule type" value="Genomic_DNA"/>
</dbReference>
<accession>A0A815F1A0</accession>